<dbReference type="PANTHER" id="PTHR32063:SF4">
    <property type="entry name" value="SLR6043 PROTEIN"/>
    <property type="match status" value="1"/>
</dbReference>
<accession>A0A6J4JP80</accession>
<feature type="transmembrane region" description="Helical" evidence="1">
    <location>
        <begin position="336"/>
        <end position="357"/>
    </location>
</feature>
<feature type="transmembrane region" description="Helical" evidence="1">
    <location>
        <begin position="392"/>
        <end position="417"/>
    </location>
</feature>
<dbReference type="Gene3D" id="3.30.70.1430">
    <property type="entry name" value="Multidrug efflux transporter AcrB pore domain"/>
    <property type="match status" value="2"/>
</dbReference>
<dbReference type="Pfam" id="PF00873">
    <property type="entry name" value="ACR_tran"/>
    <property type="match status" value="1"/>
</dbReference>
<dbReference type="InterPro" id="IPR001036">
    <property type="entry name" value="Acrflvin-R"/>
</dbReference>
<protein>
    <submittedName>
        <fullName evidence="2">Cobalt-zinc-cadmium resistance protein CzcA Cation efflux system protein CusA</fullName>
    </submittedName>
</protein>
<feature type="non-terminal residue" evidence="2">
    <location>
        <position position="1"/>
    </location>
</feature>
<dbReference type="GO" id="GO:0005886">
    <property type="term" value="C:plasma membrane"/>
    <property type="evidence" value="ECO:0007669"/>
    <property type="project" value="TreeGrafter"/>
</dbReference>
<name>A0A6J4JP80_9CHLR</name>
<feature type="transmembrane region" description="Helical" evidence="1">
    <location>
        <begin position="423"/>
        <end position="448"/>
    </location>
</feature>
<keyword evidence="1" id="KW-0472">Membrane</keyword>
<dbReference type="Gene3D" id="3.30.70.1440">
    <property type="entry name" value="Multidrug efflux transporter AcrB pore domain"/>
    <property type="match status" value="1"/>
</dbReference>
<feature type="non-terminal residue" evidence="2">
    <location>
        <position position="922"/>
    </location>
</feature>
<feature type="transmembrane region" description="Helical" evidence="1">
    <location>
        <begin position="839"/>
        <end position="859"/>
    </location>
</feature>
<dbReference type="Gene3D" id="1.20.1640.10">
    <property type="entry name" value="Multidrug efflux transporter AcrB transmembrane domain"/>
    <property type="match status" value="2"/>
</dbReference>
<feature type="transmembrane region" description="Helical" evidence="1">
    <location>
        <begin position="312"/>
        <end position="330"/>
    </location>
</feature>
<gene>
    <name evidence="2" type="ORF">AVDCRST_MAG93-3350</name>
</gene>
<dbReference type="SUPFAM" id="SSF82693">
    <property type="entry name" value="Multidrug efflux transporter AcrB pore domain, PN1, PN2, PC1 and PC2 subdomains"/>
    <property type="match status" value="2"/>
</dbReference>
<sequence length="922" mass="98558">PWLQNIRSESVTGLSSIVLLFEPGTDLPRARQLVQERLTQAQAIPSKKVAKAPVMLQPLSSSSRVTMIGLSSKELSLIDLSVLARWNIKPRLMGVPGVANVAVWGQRERQLQVQVDPEQLSAQGVSLDQVIETAGNALWVSPLTFLEASTPGSGGFIDTPNQRLGIRHVLPISMPKELAQVPIEGCIGTAPAQQASEGCTAARLPLRLGEVATIVEEHQPLIGDAVVNGGPGLLLVIEKFPNANTLEVTREIEEAFKALEPGLAGVEIDTSLLRPATFIERAVDNLGMALLVGFILLAFVLLAFFYSWRSSLVSLITVPLSLIAGLLVLHARGETLNTMVLAGLVIALGIIVDDAIVDIENIVRRLRQHRQEGSTKSTARIILEASLEVRNAIAYATLMLLLVTMPIFFIVGAWGAFFRPLALSYALAMLASMVVALTVTPALSLTLFRRVDGDSDSGVNREPPLVSRLGRAYEAGLSPLVTHSILSYSLAGVIVLAGVFALAQLRQGSLLPVLKETDLLIHWSSAPGTSRIAMAETAAQASHELRSVPGVSNVAAHVGRAITGDQVVSINTGEIWVNLDPQADHDATLVGIRETLDGYPELQGNILNYSQGITNEALSGTAEGLVVRVYGHELDILREKAAEVQRALAGVEGITGAQVEQQTEEPIVEVQAKLAAAERYGLKPGDVRRAATTLVNGIEVGNLFESQKVFDVMVVGTPEVRSDLSDIRNLLIDTPAGGHVRLAEVADVRVAPTPNVINREGASRRIDVQANVQGRDLSAVVGDVERALEEIDFPLEYHPEILGEYAELQSAQRNLMGFTVAAVVGIFLMLQASFRSWRLAVLAFLALPAALAGGVIAAYVGGGVISLGSLVGFLTVLGIAARNGIMLINHYQHLEQFEGESFGLGLVLRGAKERLAPILMTA</sequence>
<organism evidence="2">
    <name type="scientific">uncultured Chloroflexia bacterium</name>
    <dbReference type="NCBI Taxonomy" id="1672391"/>
    <lineage>
        <taxon>Bacteria</taxon>
        <taxon>Bacillati</taxon>
        <taxon>Chloroflexota</taxon>
        <taxon>Chloroflexia</taxon>
        <taxon>environmental samples</taxon>
    </lineage>
</organism>
<proteinExistence type="predicted"/>
<feature type="transmembrane region" description="Helical" evidence="1">
    <location>
        <begin position="286"/>
        <end position="305"/>
    </location>
</feature>
<dbReference type="EMBL" id="CADCTR010001144">
    <property type="protein sequence ID" value="CAA9283462.1"/>
    <property type="molecule type" value="Genomic_DNA"/>
</dbReference>
<dbReference type="GO" id="GO:0042910">
    <property type="term" value="F:xenobiotic transmembrane transporter activity"/>
    <property type="evidence" value="ECO:0007669"/>
    <property type="project" value="TreeGrafter"/>
</dbReference>
<feature type="transmembrane region" description="Helical" evidence="1">
    <location>
        <begin position="815"/>
        <end position="832"/>
    </location>
</feature>
<dbReference type="InterPro" id="IPR027463">
    <property type="entry name" value="AcrB_DN_DC_subdom"/>
</dbReference>
<dbReference type="PRINTS" id="PR00702">
    <property type="entry name" value="ACRIFLAVINRP"/>
</dbReference>
<dbReference type="SUPFAM" id="SSF82866">
    <property type="entry name" value="Multidrug efflux transporter AcrB transmembrane domain"/>
    <property type="match status" value="2"/>
</dbReference>
<dbReference type="Gene3D" id="3.30.70.1320">
    <property type="entry name" value="Multidrug efflux transporter AcrB pore domain like"/>
    <property type="match status" value="1"/>
</dbReference>
<feature type="transmembrane region" description="Helical" evidence="1">
    <location>
        <begin position="865"/>
        <end position="885"/>
    </location>
</feature>
<evidence type="ECO:0000313" key="2">
    <source>
        <dbReference type="EMBL" id="CAA9283462.1"/>
    </source>
</evidence>
<keyword evidence="1" id="KW-0812">Transmembrane</keyword>
<feature type="transmembrane region" description="Helical" evidence="1">
    <location>
        <begin position="485"/>
        <end position="505"/>
    </location>
</feature>
<reference evidence="2" key="1">
    <citation type="submission" date="2020-02" db="EMBL/GenBank/DDBJ databases">
        <authorList>
            <person name="Meier V. D."/>
        </authorList>
    </citation>
    <scope>NUCLEOTIDE SEQUENCE</scope>
    <source>
        <strain evidence="2">AVDCRST_MAG93</strain>
    </source>
</reference>
<evidence type="ECO:0000256" key="1">
    <source>
        <dbReference type="SAM" id="Phobius"/>
    </source>
</evidence>
<dbReference type="SUPFAM" id="SSF82714">
    <property type="entry name" value="Multidrug efflux transporter AcrB TolC docking domain, DN and DC subdomains"/>
    <property type="match status" value="1"/>
</dbReference>
<dbReference type="Gene3D" id="3.30.2090.10">
    <property type="entry name" value="Multidrug efflux transporter AcrB TolC docking domain, DN and DC subdomains"/>
    <property type="match status" value="2"/>
</dbReference>
<dbReference type="AlphaFoldDB" id="A0A6J4JP80"/>
<keyword evidence="1" id="KW-1133">Transmembrane helix</keyword>
<dbReference type="PANTHER" id="PTHR32063">
    <property type="match status" value="1"/>
</dbReference>